<sequence>MLRRRVNPVLLLSNRIYIHTNRQKDRLPVEGFRLIFERNLQFLHKEHIPYFILLAHSVFELSRLQAAVAVFRTGARLVSGDSEGPQNVFDVHRTAKMAANLCHWTQFYACVFIFSKFATERQADIIAAIFFRSEMWKFIKI</sequence>
<evidence type="ECO:0000313" key="1">
    <source>
        <dbReference type="EMBL" id="GBM24157.1"/>
    </source>
</evidence>
<dbReference type="Proteomes" id="UP000499080">
    <property type="component" value="Unassembled WGS sequence"/>
</dbReference>
<keyword evidence="2" id="KW-1185">Reference proteome</keyword>
<name>A0A4Y2E5Z0_ARAVE</name>
<dbReference type="AlphaFoldDB" id="A0A4Y2E5Z0"/>
<organism evidence="1 2">
    <name type="scientific">Araneus ventricosus</name>
    <name type="common">Orbweaver spider</name>
    <name type="synonym">Epeira ventricosa</name>
    <dbReference type="NCBI Taxonomy" id="182803"/>
    <lineage>
        <taxon>Eukaryota</taxon>
        <taxon>Metazoa</taxon>
        <taxon>Ecdysozoa</taxon>
        <taxon>Arthropoda</taxon>
        <taxon>Chelicerata</taxon>
        <taxon>Arachnida</taxon>
        <taxon>Araneae</taxon>
        <taxon>Araneomorphae</taxon>
        <taxon>Entelegynae</taxon>
        <taxon>Araneoidea</taxon>
        <taxon>Araneidae</taxon>
        <taxon>Araneus</taxon>
    </lineage>
</organism>
<evidence type="ECO:0000313" key="2">
    <source>
        <dbReference type="Proteomes" id="UP000499080"/>
    </source>
</evidence>
<accession>A0A4Y2E5Z0</accession>
<dbReference type="EMBL" id="BGPR01000512">
    <property type="protein sequence ID" value="GBM24157.1"/>
    <property type="molecule type" value="Genomic_DNA"/>
</dbReference>
<protein>
    <submittedName>
        <fullName evidence="1">Uncharacterized protein</fullName>
    </submittedName>
</protein>
<proteinExistence type="predicted"/>
<comment type="caution">
    <text evidence="1">The sequence shown here is derived from an EMBL/GenBank/DDBJ whole genome shotgun (WGS) entry which is preliminary data.</text>
</comment>
<gene>
    <name evidence="1" type="ORF">AVEN_88516_1</name>
</gene>
<reference evidence="1 2" key="1">
    <citation type="journal article" date="2019" name="Sci. Rep.">
        <title>Orb-weaving spider Araneus ventricosus genome elucidates the spidroin gene catalogue.</title>
        <authorList>
            <person name="Kono N."/>
            <person name="Nakamura H."/>
            <person name="Ohtoshi R."/>
            <person name="Moran D.A.P."/>
            <person name="Shinohara A."/>
            <person name="Yoshida Y."/>
            <person name="Fujiwara M."/>
            <person name="Mori M."/>
            <person name="Tomita M."/>
            <person name="Arakawa K."/>
        </authorList>
    </citation>
    <scope>NUCLEOTIDE SEQUENCE [LARGE SCALE GENOMIC DNA]</scope>
</reference>